<feature type="domain" description="F5/8 type C" evidence="2">
    <location>
        <begin position="1636"/>
        <end position="1773"/>
    </location>
</feature>
<dbReference type="SUPFAM" id="SSF49373">
    <property type="entry name" value="Invasin/intimin cell-adhesion fragments"/>
    <property type="match status" value="1"/>
</dbReference>
<dbReference type="Pfam" id="PF00754">
    <property type="entry name" value="F5_F8_type_C"/>
    <property type="match status" value="1"/>
</dbReference>
<dbReference type="SUPFAM" id="SSF56300">
    <property type="entry name" value="Metallo-dependent phosphatases"/>
    <property type="match status" value="1"/>
</dbReference>
<dbReference type="InterPro" id="IPR013783">
    <property type="entry name" value="Ig-like_fold"/>
</dbReference>
<dbReference type="Proteomes" id="UP000256869">
    <property type="component" value="Unassembled WGS sequence"/>
</dbReference>
<dbReference type="InterPro" id="IPR000421">
    <property type="entry name" value="FA58C"/>
</dbReference>
<name>A0A3D9HNU8_9BACL</name>
<sequence length="1915" mass="206532">MRSMIRNIRTKKMPAMLLVLATALNLTTVGGLTANAAPPGDVNVLKSEKISSGVHFTSEEYNSYYKPNNRVVVNRLDINPADSNTKIITAKAYDTISAVETVGDQANREILKGNQVIAGVDGDFYDIDPASGNPLGLIMKDGELIISQAPDETAANYRTSFFMDNTNKPGITQVHAEGKFSVAGAVYGVNLLNRNQAVNNALVIHTSEITKTRKMTHNYAADKGKSVFALIRVNHFDGGVDPGQTYTGTVVSVTDTEGFDIPDDSVVLEGVGTSKPIVQALQTNAEVSFTYDLYAGKDAANKDIMNNNIVTSITSNAWLVRDGVAVTTGDPAANARTALGMKADGSLVVVTVDKPGSSYTGSIGTGLPDLGKYLLEAGAVNALNLDGGGSTEMIVRQAGSDRPVTVSHPSDVNGSRLVSSSLLFVSTATKGATVGNVVVDKNTTLLQGSKSDFSIRITDEFGNPIDKGDRPVSWETTIGAIDENGHFIANTGAGSGEVTATVDGVKGSAKVTVVDSVATVALTSTNVVMNNNASKQFGFVATDATGSEVFIDPSVATWSLSGNIGTVSESGLVASNDSNGTATLTVTVAGKTLTTLVTVGIKEQVIDNFETYPIEGYHLSGIGFNSVSQYAGSAGTSPYLSISTAVKHSGSKSFKFDYDLSKWTNKNSNGTLNWIPHWYTGTKWSDTLANQMLSTYKTDVYPKKFGIWVNGDGKSPWLRAIFRDSSGGADKTLDLTTETDDINWVGWKYLEVPIPEGWKLPITLNYLYMVETTKSKPAYSGTVYFDDMKYIYTDDVTDTSGPEFTETSPSSDGLFSNTLDFSTTISDSLSGVDESKITVKVNGTVQPYNFDKNTGRLSFKLDNLTEGDYKVFVEAYDKAGNQSVPYIDKTYHLDLTPDITPPTMTDVTPNKDVKVKIPTPRVTFKLLDGKSQVDADSISVKMNGMELPVYYDAATGWGYAEPTSDLANGTYALSIDAKDKAGNAMATYSDNLTLESIPQPKDGDNFKISLIPDTQGNAFTDKLFAQVAKDDTSLVMHMGDIVDDGSQKQYDDASNFVNKYFGAPGSKPFFVLAGNHEAFQNTLDIYYKKFGSPTMHFDYGDTLIIMLNSAYIQSLTLSDSTQFHWLEEVLKKNKKKNVIVLDHVITRDAFGTKHEMDPKDAAKYESILSDYKLQHPDTDIYSIFGHLHSLQSWEVGGVKYIITGNGADKTYLPHSDGDLLGTGKMTVTGGKMKYTFDPLVTKVYIHNDAVISGKMNAVIGSQVQLDLFGDFREYPANYMAQINNRKLVGIDWKSSNNDVASVDENGVITSKAAGTATITATSGGKSSSITVETVKPADVTPVKLELLVDSSVEVGVPIVPTIKATNAYGAVYALGMKDVAFSFKNGIVSQADNGSLVANSEGEEEITVTFNGLKASAKLTVYPSPTVNLALNKPTMTSDNPNKPGSFAVDGKADTRWESAFSDPQFITVDLKSEYSISHVRLNWENAAGKNYDVQVSTDGIAWNTVYATTQGHEGIDDIKFPDVNARYVKVNGTVRTTKYGYSLYEFEVFGSPSDHMDPPELIADTTANQAGQPIDIAFEDDAAWRNAISAVKVNGTALSSSQYVVTNGKIALNASLFPEVGNYLVTIEAKGYMDAVVMQLMVTNSTVNLAFKKPTTTSANPLQDGNKAVDGVKDTRWESAFSDPQFITVDLGAENTISRVLLNWENAAGKSYTVQVSTDGTTWNTVYATTTGKPGINDITFAPVSARYVKMNGTARTTSYGYSLYEFEVYGNPSGVPEVPNPVNLAIGKSTSSSPNYHRSADDAVDGRFDRRWESDHADNQWMSVDLGAPTTINRVALYWENAYGKAYTIDVSEDGQTWTTVYSTDSGDGDSDEIAFAPVTARFVKMNGLKRGTPYGFSLWEFEVYGSPAAPSI</sequence>
<dbReference type="Gene3D" id="2.60.40.1080">
    <property type="match status" value="1"/>
</dbReference>
<accession>A0A3D9HNU8</accession>
<dbReference type="Pfam" id="PF02368">
    <property type="entry name" value="Big_2"/>
    <property type="match status" value="1"/>
</dbReference>
<dbReference type="InterPro" id="IPR029052">
    <property type="entry name" value="Metallo-depent_PP-like"/>
</dbReference>
<dbReference type="InterPro" id="IPR003343">
    <property type="entry name" value="Big_2"/>
</dbReference>
<evidence type="ECO:0000313" key="3">
    <source>
        <dbReference type="EMBL" id="RED51170.1"/>
    </source>
</evidence>
<dbReference type="EMBL" id="QRDY01000044">
    <property type="protein sequence ID" value="RED51170.1"/>
    <property type="molecule type" value="Genomic_DNA"/>
</dbReference>
<dbReference type="InterPro" id="IPR004843">
    <property type="entry name" value="Calcineurin-like_PHP"/>
</dbReference>
<dbReference type="Pfam" id="PF07550">
    <property type="entry name" value="Shr-like_HID"/>
    <property type="match status" value="1"/>
</dbReference>
<keyword evidence="4" id="KW-1185">Reference proteome</keyword>
<feature type="domain" description="F5/8 type C" evidence="2">
    <location>
        <begin position="1414"/>
        <end position="1552"/>
    </location>
</feature>
<gene>
    <name evidence="3" type="ORF">DFP95_1443</name>
</gene>
<protein>
    <submittedName>
        <fullName evidence="3">Ig-like protein group 2</fullName>
    </submittedName>
</protein>
<dbReference type="Gene3D" id="2.60.40.10">
    <property type="entry name" value="Immunoglobulins"/>
    <property type="match status" value="2"/>
</dbReference>
<dbReference type="SMART" id="SM00231">
    <property type="entry name" value="FA58C"/>
    <property type="match status" value="2"/>
</dbReference>
<dbReference type="Pfam" id="PF00149">
    <property type="entry name" value="Metallophos"/>
    <property type="match status" value="1"/>
</dbReference>
<dbReference type="Pfam" id="PF09992">
    <property type="entry name" value="NAGPA"/>
    <property type="match status" value="1"/>
</dbReference>
<evidence type="ECO:0000256" key="1">
    <source>
        <dbReference type="SAM" id="SignalP"/>
    </source>
</evidence>
<dbReference type="GO" id="GO:0016787">
    <property type="term" value="F:hydrolase activity"/>
    <property type="evidence" value="ECO:0007669"/>
    <property type="project" value="InterPro"/>
</dbReference>
<dbReference type="SMART" id="SM00635">
    <property type="entry name" value="BID_2"/>
    <property type="match status" value="3"/>
</dbReference>
<dbReference type="Gene3D" id="3.60.21.10">
    <property type="match status" value="1"/>
</dbReference>
<dbReference type="PANTHER" id="PTHR40446">
    <property type="entry name" value="N-ACETYLGLUCOSAMINE-1-PHOSPHODIESTER ALPHA-N-ACETYLGLUCOSAMINIDASE"/>
    <property type="match status" value="1"/>
</dbReference>
<organism evidence="3 4">
    <name type="scientific">Cohnella lupini</name>
    <dbReference type="NCBI Taxonomy" id="1294267"/>
    <lineage>
        <taxon>Bacteria</taxon>
        <taxon>Bacillati</taxon>
        <taxon>Bacillota</taxon>
        <taxon>Bacilli</taxon>
        <taxon>Bacillales</taxon>
        <taxon>Paenibacillaceae</taxon>
        <taxon>Cohnella</taxon>
    </lineage>
</organism>
<dbReference type="PROSITE" id="PS50022">
    <property type="entry name" value="FA58C_3"/>
    <property type="match status" value="3"/>
</dbReference>
<dbReference type="PANTHER" id="PTHR40446:SF2">
    <property type="entry name" value="N-ACETYLGLUCOSAMINE-1-PHOSPHODIESTER ALPHA-N-ACETYLGLUCOSAMINIDASE"/>
    <property type="match status" value="1"/>
</dbReference>
<feature type="signal peptide" evidence="1">
    <location>
        <begin position="1"/>
        <end position="36"/>
    </location>
</feature>
<feature type="chain" id="PRO_5017575144" evidence="1">
    <location>
        <begin position="37"/>
        <end position="1915"/>
    </location>
</feature>
<evidence type="ECO:0000313" key="4">
    <source>
        <dbReference type="Proteomes" id="UP000256869"/>
    </source>
</evidence>
<comment type="caution">
    <text evidence="3">The sequence shown here is derived from an EMBL/GenBank/DDBJ whole genome shotgun (WGS) entry which is preliminary data.</text>
</comment>
<feature type="domain" description="F5/8 type C" evidence="2">
    <location>
        <begin position="1775"/>
        <end position="1909"/>
    </location>
</feature>
<keyword evidence="1" id="KW-0732">Signal</keyword>
<evidence type="ECO:0000259" key="2">
    <source>
        <dbReference type="PROSITE" id="PS50022"/>
    </source>
</evidence>
<dbReference type="InterPro" id="IPR008964">
    <property type="entry name" value="Invasin/intimin_cell_adhesion"/>
</dbReference>
<reference evidence="3 4" key="1">
    <citation type="submission" date="2018-07" db="EMBL/GenBank/DDBJ databases">
        <title>Genomic Encyclopedia of Type Strains, Phase III (KMG-III): the genomes of soil and plant-associated and newly described type strains.</title>
        <authorList>
            <person name="Whitman W."/>
        </authorList>
    </citation>
    <scope>NUCLEOTIDE SEQUENCE [LARGE SCALE GENOMIC DNA]</scope>
    <source>
        <strain evidence="3 4">CECT 8236</strain>
    </source>
</reference>
<proteinExistence type="predicted"/>
<dbReference type="SUPFAM" id="SSF49785">
    <property type="entry name" value="Galactose-binding domain-like"/>
    <property type="match status" value="3"/>
</dbReference>
<dbReference type="InterPro" id="IPR011432">
    <property type="entry name" value="Shr-like_HID"/>
</dbReference>
<dbReference type="InterPro" id="IPR008979">
    <property type="entry name" value="Galactose-bd-like_sf"/>
</dbReference>
<dbReference type="Gene3D" id="2.60.120.260">
    <property type="entry name" value="Galactose-binding domain-like"/>
    <property type="match status" value="3"/>
</dbReference>
<dbReference type="Pfam" id="PF22633">
    <property type="entry name" value="F5_F8_type_C_2"/>
    <property type="match status" value="2"/>
</dbReference>
<dbReference type="InterPro" id="IPR018711">
    <property type="entry name" value="NAGPA"/>
</dbReference>